<dbReference type="Proteomes" id="UP000614469">
    <property type="component" value="Unassembled WGS sequence"/>
</dbReference>
<evidence type="ECO:0000256" key="1">
    <source>
        <dbReference type="ARBA" id="ARBA00022723"/>
    </source>
</evidence>
<dbReference type="SUPFAM" id="SSF143555">
    <property type="entry name" value="FwdE-like"/>
    <property type="match status" value="1"/>
</dbReference>
<dbReference type="PANTHER" id="PTHR39418">
    <property type="entry name" value="DEHYDROGENASE-RELATED"/>
    <property type="match status" value="1"/>
</dbReference>
<evidence type="ECO:0000259" key="4">
    <source>
        <dbReference type="Pfam" id="PF01258"/>
    </source>
</evidence>
<proteinExistence type="predicted"/>
<protein>
    <submittedName>
        <fullName evidence="6">TraR/DksA C4-type zinc finger protein</fullName>
    </submittedName>
</protein>
<dbReference type="Pfam" id="PF01258">
    <property type="entry name" value="zf-dskA_traR"/>
    <property type="match status" value="1"/>
</dbReference>
<feature type="domain" description="Zinc finger DksA/TraR C4-type" evidence="4">
    <location>
        <begin position="154"/>
        <end position="188"/>
    </location>
</feature>
<dbReference type="GO" id="GO:0008270">
    <property type="term" value="F:zinc ion binding"/>
    <property type="evidence" value="ECO:0007669"/>
    <property type="project" value="UniProtKB-KW"/>
</dbReference>
<evidence type="ECO:0000313" key="6">
    <source>
        <dbReference type="EMBL" id="MBC8335679.1"/>
    </source>
</evidence>
<keyword evidence="2" id="KW-0863">Zinc-finger</keyword>
<comment type="caution">
    <text evidence="6">The sequence shown here is derived from an EMBL/GenBank/DDBJ whole genome shotgun (WGS) entry which is preliminary data.</text>
</comment>
<feature type="domain" description="Formylmethanofuran dehydrogenase subunit E" evidence="5">
    <location>
        <begin position="15"/>
        <end position="133"/>
    </location>
</feature>
<dbReference type="InterPro" id="IPR003814">
    <property type="entry name" value="FmdEsu_dom"/>
</dbReference>
<dbReference type="PANTHER" id="PTHR39418:SF1">
    <property type="entry name" value="DEHYDROGENASE"/>
    <property type="match status" value="1"/>
</dbReference>
<evidence type="ECO:0000259" key="5">
    <source>
        <dbReference type="Pfam" id="PF02663"/>
    </source>
</evidence>
<keyword evidence="1" id="KW-0479">Metal-binding</keyword>
<dbReference type="Pfam" id="PF02663">
    <property type="entry name" value="FmdE"/>
    <property type="match status" value="1"/>
</dbReference>
<name>A0A8J6NPF1_9CHLR</name>
<gene>
    <name evidence="6" type="ORF">H8E29_10460</name>
</gene>
<dbReference type="EMBL" id="JACNJN010000119">
    <property type="protein sequence ID" value="MBC8335679.1"/>
    <property type="molecule type" value="Genomic_DNA"/>
</dbReference>
<accession>A0A8J6NPF1</accession>
<evidence type="ECO:0000256" key="2">
    <source>
        <dbReference type="ARBA" id="ARBA00022771"/>
    </source>
</evidence>
<dbReference type="InterPro" id="IPR053194">
    <property type="entry name" value="tRNA_methyltr_O"/>
</dbReference>
<sequence>MNELEYFLAESVSRHNSLCPRQVLGVRIGLAGAGALGIDVPREDKKLLVIVETDGCFVSGVEVVTGCAVRHRTLRVEDYGKVAATFVDVESGHAVRVAPRLDIRQRAKDYAPDEKQRYSAMLKGYQRMPTESLLSVEKVSLSEPVESIVSRAGIRVNCSTCGEEIINERDIIMAGRTLCRPCAGSIYYKSPKSYNFGYNLLPSNLLVDDTANE</sequence>
<dbReference type="Gene3D" id="3.30.1330.130">
    <property type="match status" value="1"/>
</dbReference>
<evidence type="ECO:0000313" key="7">
    <source>
        <dbReference type="Proteomes" id="UP000614469"/>
    </source>
</evidence>
<reference evidence="6 7" key="1">
    <citation type="submission" date="2020-08" db="EMBL/GenBank/DDBJ databases">
        <title>Bridging the membrane lipid divide: bacteria of the FCB group superphylum have the potential to synthesize archaeal ether lipids.</title>
        <authorList>
            <person name="Villanueva L."/>
            <person name="Von Meijenfeldt F.A.B."/>
            <person name="Westbye A.B."/>
            <person name="Yadav S."/>
            <person name="Hopmans E.C."/>
            <person name="Dutilh B.E."/>
            <person name="Sinninghe Damste J.S."/>
        </authorList>
    </citation>
    <scope>NUCLEOTIDE SEQUENCE [LARGE SCALE GENOMIC DNA]</scope>
    <source>
        <strain evidence="6">NIOZ-UU36</strain>
    </source>
</reference>
<keyword evidence="3" id="KW-0862">Zinc</keyword>
<organism evidence="6 7">
    <name type="scientific">Candidatus Desulfolinea nitratireducens</name>
    <dbReference type="NCBI Taxonomy" id="2841698"/>
    <lineage>
        <taxon>Bacteria</taxon>
        <taxon>Bacillati</taxon>
        <taxon>Chloroflexota</taxon>
        <taxon>Anaerolineae</taxon>
        <taxon>Anaerolineales</taxon>
        <taxon>Anaerolineales incertae sedis</taxon>
        <taxon>Candidatus Desulfolinea</taxon>
    </lineage>
</organism>
<dbReference type="InterPro" id="IPR000962">
    <property type="entry name" value="Znf_DskA_TraR"/>
</dbReference>
<dbReference type="AlphaFoldDB" id="A0A8J6NPF1"/>
<evidence type="ECO:0000256" key="3">
    <source>
        <dbReference type="ARBA" id="ARBA00022833"/>
    </source>
</evidence>